<dbReference type="GO" id="GO:0003677">
    <property type="term" value="F:DNA binding"/>
    <property type="evidence" value="ECO:0007669"/>
    <property type="project" value="UniProtKB-KW"/>
</dbReference>
<dbReference type="InterPro" id="IPR014710">
    <property type="entry name" value="RmlC-like_jellyroll"/>
</dbReference>
<feature type="domain" description="HTH crp-type" evidence="5">
    <location>
        <begin position="170"/>
        <end position="240"/>
    </location>
</feature>
<dbReference type="Pfam" id="PF13545">
    <property type="entry name" value="HTH_Crp_2"/>
    <property type="match status" value="1"/>
</dbReference>
<dbReference type="InterPro" id="IPR018490">
    <property type="entry name" value="cNMP-bd_dom_sf"/>
</dbReference>
<dbReference type="SMART" id="SM00100">
    <property type="entry name" value="cNMP"/>
    <property type="match status" value="1"/>
</dbReference>
<reference evidence="9 10" key="1">
    <citation type="submission" date="2018-01" db="EMBL/GenBank/DDBJ databases">
        <authorList>
            <person name="Clerissi C."/>
        </authorList>
    </citation>
    <scope>NUCLEOTIDE SEQUENCE</scope>
    <source>
        <strain evidence="7">Cupriavidus taiwanensis LMG 19430</strain>
        <strain evidence="6">Cupriavidus taiwanensis STM 3521</strain>
        <strain evidence="8">Cupriavidus taiwanensis SWF 66322</strain>
        <plasmid evidence="10">cbm2589_p</plasmid>
        <plasmid evidence="9">cbm2636p</plasmid>
        <plasmid evidence="8">CBM2636p</plasmid>
    </source>
</reference>
<dbReference type="InterPro" id="IPR050397">
    <property type="entry name" value="Env_Response_Regulators"/>
</dbReference>
<evidence type="ECO:0000256" key="3">
    <source>
        <dbReference type="ARBA" id="ARBA00023163"/>
    </source>
</evidence>
<dbReference type="Proteomes" id="UP000254259">
    <property type="component" value="Plasmid CBM2636p"/>
</dbReference>
<evidence type="ECO:0000313" key="10">
    <source>
        <dbReference type="Proteomes" id="UP000256297"/>
    </source>
</evidence>
<keyword evidence="3" id="KW-0804">Transcription</keyword>
<dbReference type="Proteomes" id="UP000257016">
    <property type="component" value="Unassembled WGS sequence"/>
</dbReference>
<dbReference type="SUPFAM" id="SSF46785">
    <property type="entry name" value="Winged helix' DNA-binding domain"/>
    <property type="match status" value="1"/>
</dbReference>
<feature type="domain" description="Cyclic nucleotide-binding" evidence="4">
    <location>
        <begin position="36"/>
        <end position="156"/>
    </location>
</feature>
<dbReference type="PANTHER" id="PTHR24567:SF68">
    <property type="entry name" value="DNA-BINDING TRANSCRIPTIONAL DUAL REGULATOR CRP"/>
    <property type="match status" value="1"/>
</dbReference>
<accession>A0A375CRU2</accession>
<proteinExistence type="predicted"/>
<protein>
    <submittedName>
        <fullName evidence="7">Transcriptional regulator Crp family</fullName>
    </submittedName>
</protein>
<evidence type="ECO:0000313" key="9">
    <source>
        <dbReference type="Proteomes" id="UP000254259"/>
    </source>
</evidence>
<sequence length="250" mass="27636">MQSLSPGFGRQISRPPLPAETTMRASLASFFGNSAWFDRLTDQEKARVMTDSFEKHLTAGGTACHRGAPADHWLGVVEGIVKVDTASACGRAITFASMPAGAWFGEGAVLKDEPRQYSVVALKDSRIAYVPKATFLWLLEQNHTFSRYVIDQLNARCGYYVGLVHNLRLHEAAGRVAFCLTELFHRQLYPSTDRTLALSQEEIGRLTGLSRQNTNRALRELADAGMVAMEYGAIQVIDLEGLRQFAHMGD</sequence>
<evidence type="ECO:0000256" key="2">
    <source>
        <dbReference type="ARBA" id="ARBA00023125"/>
    </source>
</evidence>
<keyword evidence="8" id="KW-0614">Plasmid</keyword>
<dbReference type="PANTHER" id="PTHR24567">
    <property type="entry name" value="CRP FAMILY TRANSCRIPTIONAL REGULATORY PROTEIN"/>
    <property type="match status" value="1"/>
</dbReference>
<dbReference type="Gene3D" id="2.60.120.10">
    <property type="entry name" value="Jelly Rolls"/>
    <property type="match status" value="1"/>
</dbReference>
<dbReference type="InterPro" id="IPR000595">
    <property type="entry name" value="cNMP-bd_dom"/>
</dbReference>
<gene>
    <name evidence="7" type="ORF">CBM2586_P60004</name>
    <name evidence="6" type="ORF">CBM2589_P50004</name>
    <name evidence="8" type="ORF">CBM2636_P10077</name>
</gene>
<dbReference type="InterPro" id="IPR036390">
    <property type="entry name" value="WH_DNA-bd_sf"/>
</dbReference>
<evidence type="ECO:0000259" key="4">
    <source>
        <dbReference type="PROSITE" id="PS50042"/>
    </source>
</evidence>
<dbReference type="SMART" id="SM00419">
    <property type="entry name" value="HTH_CRP"/>
    <property type="match status" value="1"/>
</dbReference>
<dbReference type="GO" id="GO:0005829">
    <property type="term" value="C:cytosol"/>
    <property type="evidence" value="ECO:0007669"/>
    <property type="project" value="TreeGrafter"/>
</dbReference>
<evidence type="ECO:0000259" key="5">
    <source>
        <dbReference type="PROSITE" id="PS51063"/>
    </source>
</evidence>
<keyword evidence="1" id="KW-0805">Transcription regulation</keyword>
<dbReference type="InterPro" id="IPR012318">
    <property type="entry name" value="HTH_CRP"/>
</dbReference>
<geneLocation type="plasmid" evidence="8">
    <name>CBM2636p</name>
</geneLocation>
<dbReference type="SUPFAM" id="SSF51206">
    <property type="entry name" value="cAMP-binding domain-like"/>
    <property type="match status" value="1"/>
</dbReference>
<dbReference type="Proteomes" id="UP000256297">
    <property type="component" value="Plasmid CBM2589_p"/>
</dbReference>
<evidence type="ECO:0000256" key="1">
    <source>
        <dbReference type="ARBA" id="ARBA00023015"/>
    </source>
</evidence>
<dbReference type="Pfam" id="PF00027">
    <property type="entry name" value="cNMP_binding"/>
    <property type="match status" value="1"/>
</dbReference>
<dbReference type="GO" id="GO:0003700">
    <property type="term" value="F:DNA-binding transcription factor activity"/>
    <property type="evidence" value="ECO:0007669"/>
    <property type="project" value="TreeGrafter"/>
</dbReference>
<dbReference type="EMBL" id="LT984815">
    <property type="protein sequence ID" value="SPD69166.1"/>
    <property type="molecule type" value="Genomic_DNA"/>
</dbReference>
<dbReference type="PROSITE" id="PS50042">
    <property type="entry name" value="CNMP_BINDING_3"/>
    <property type="match status" value="1"/>
</dbReference>
<dbReference type="EMBL" id="OFSP01000073">
    <property type="protein sequence ID" value="SOY77197.1"/>
    <property type="molecule type" value="Genomic_DNA"/>
</dbReference>
<evidence type="ECO:0000313" key="8">
    <source>
        <dbReference type="EMBL" id="SPD69166.1"/>
    </source>
</evidence>
<dbReference type="EMBL" id="OFSN01000063">
    <property type="protein sequence ID" value="SOY78152.1"/>
    <property type="molecule type" value="Genomic_DNA"/>
</dbReference>
<dbReference type="AlphaFoldDB" id="A0A375CRU2"/>
<dbReference type="Gene3D" id="1.10.10.10">
    <property type="entry name" value="Winged helix-like DNA-binding domain superfamily/Winged helix DNA-binding domain"/>
    <property type="match status" value="1"/>
</dbReference>
<name>A0A375CRU2_9BURK</name>
<geneLocation type="plasmid" evidence="9">
    <name>cbm2636p</name>
</geneLocation>
<keyword evidence="2" id="KW-0238">DNA-binding</keyword>
<geneLocation type="plasmid" evidence="10">
    <name>cbm2589_p</name>
</geneLocation>
<evidence type="ECO:0000313" key="6">
    <source>
        <dbReference type="EMBL" id="SOY77197.1"/>
    </source>
</evidence>
<evidence type="ECO:0000313" key="7">
    <source>
        <dbReference type="EMBL" id="SOY78152.1"/>
    </source>
</evidence>
<organism evidence="7">
    <name type="scientific">Cupriavidus taiwanensis</name>
    <dbReference type="NCBI Taxonomy" id="164546"/>
    <lineage>
        <taxon>Bacteria</taxon>
        <taxon>Pseudomonadati</taxon>
        <taxon>Pseudomonadota</taxon>
        <taxon>Betaproteobacteria</taxon>
        <taxon>Burkholderiales</taxon>
        <taxon>Burkholderiaceae</taxon>
        <taxon>Cupriavidus</taxon>
    </lineage>
</organism>
<dbReference type="PROSITE" id="PS51063">
    <property type="entry name" value="HTH_CRP_2"/>
    <property type="match status" value="1"/>
</dbReference>
<dbReference type="InterPro" id="IPR036388">
    <property type="entry name" value="WH-like_DNA-bd_sf"/>
</dbReference>
<dbReference type="CDD" id="cd00038">
    <property type="entry name" value="CAP_ED"/>
    <property type="match status" value="1"/>
</dbReference>